<proteinExistence type="inferred from homology"/>
<evidence type="ECO:0000256" key="6">
    <source>
        <dbReference type="HAMAP-Rule" id="MF_01974"/>
    </source>
</evidence>
<comment type="function">
    <text evidence="1 6">Removes the N-terminal methionine from nascent proteins. The N-terminal methionine is often cleaved when the second residue in the primary sequence is small and uncharged (Met-Ala-, Cys, Gly, Pro, Ser, Thr, or Val). Requires deformylation of the N(alpha)-formylated initiator methionine before it can be hydrolyzed.</text>
</comment>
<evidence type="ECO:0000256" key="2">
    <source>
        <dbReference type="ARBA" id="ARBA00022438"/>
    </source>
</evidence>
<dbReference type="HAMAP" id="MF_01974">
    <property type="entry name" value="MetAP_1"/>
    <property type="match status" value="1"/>
</dbReference>
<dbReference type="EC" id="3.4.11.18" evidence="6 7"/>
<name>A0A1T4Q510_9FIRM</name>
<comment type="catalytic activity">
    <reaction evidence="6 7">
        <text>Release of N-terminal amino acids, preferentially methionine, from peptides and arylamides.</text>
        <dbReference type="EC" id="3.4.11.18"/>
    </reaction>
</comment>
<dbReference type="GO" id="GO:0046872">
    <property type="term" value="F:metal ion binding"/>
    <property type="evidence" value="ECO:0007669"/>
    <property type="project" value="UniProtKB-UniRule"/>
</dbReference>
<evidence type="ECO:0000259" key="8">
    <source>
        <dbReference type="Pfam" id="PF00557"/>
    </source>
</evidence>
<dbReference type="RefSeq" id="WP_078810862.1">
    <property type="nucleotide sequence ID" value="NZ_FUWM01000024.1"/>
</dbReference>
<dbReference type="Gene3D" id="3.90.230.10">
    <property type="entry name" value="Creatinase/methionine aminopeptidase superfamily"/>
    <property type="match status" value="1"/>
</dbReference>
<protein>
    <recommendedName>
        <fullName evidence="6 7">Methionine aminopeptidase</fullName>
        <shortName evidence="6">MAP</shortName>
        <shortName evidence="6">MetAP</shortName>
        <ecNumber evidence="6 7">3.4.11.18</ecNumber>
    </recommendedName>
    <alternativeName>
        <fullName evidence="6">Peptidase M</fullName>
    </alternativeName>
</protein>
<dbReference type="OrthoDB" id="9802055at2"/>
<dbReference type="Pfam" id="PF00557">
    <property type="entry name" value="Peptidase_M24"/>
    <property type="match status" value="1"/>
</dbReference>
<evidence type="ECO:0000256" key="1">
    <source>
        <dbReference type="ARBA" id="ARBA00002521"/>
    </source>
</evidence>
<dbReference type="CDD" id="cd01086">
    <property type="entry name" value="MetAP1"/>
    <property type="match status" value="1"/>
</dbReference>
<dbReference type="SUPFAM" id="SSF55920">
    <property type="entry name" value="Creatinase/aminopeptidase"/>
    <property type="match status" value="1"/>
</dbReference>
<feature type="binding site" evidence="6">
    <location>
        <position position="232"/>
    </location>
    <ligand>
        <name>a divalent metal cation</name>
        <dbReference type="ChEBI" id="CHEBI:60240"/>
        <label>1</label>
    </ligand>
</feature>
<keyword evidence="3 6" id="KW-0645">Protease</keyword>
<dbReference type="GO" id="GO:0006508">
    <property type="term" value="P:proteolysis"/>
    <property type="evidence" value="ECO:0007669"/>
    <property type="project" value="UniProtKB-KW"/>
</dbReference>
<dbReference type="NCBIfam" id="TIGR00500">
    <property type="entry name" value="met_pdase_I"/>
    <property type="match status" value="1"/>
</dbReference>
<dbReference type="EMBL" id="FUWM01000024">
    <property type="protein sequence ID" value="SJZ98809.1"/>
    <property type="molecule type" value="Genomic_DNA"/>
</dbReference>
<dbReference type="InterPro" id="IPR002467">
    <property type="entry name" value="Pept_M24A_MAP1"/>
</dbReference>
<keyword evidence="5 6" id="KW-0378">Hydrolase</keyword>
<dbReference type="AlphaFoldDB" id="A0A1T4Q510"/>
<accession>A0A1T4Q510</accession>
<comment type="subunit">
    <text evidence="6">Monomer.</text>
</comment>
<feature type="domain" description="Peptidase M24" evidence="8">
    <location>
        <begin position="11"/>
        <end position="239"/>
    </location>
</feature>
<dbReference type="InterPro" id="IPR036005">
    <property type="entry name" value="Creatinase/aminopeptidase-like"/>
</dbReference>
<feature type="binding site" evidence="6">
    <location>
        <position position="168"/>
    </location>
    <ligand>
        <name>a divalent metal cation</name>
        <dbReference type="ChEBI" id="CHEBI:60240"/>
        <label>2</label>
        <note>catalytic</note>
    </ligand>
</feature>
<feature type="binding site" evidence="6">
    <location>
        <position position="232"/>
    </location>
    <ligand>
        <name>a divalent metal cation</name>
        <dbReference type="ChEBI" id="CHEBI:60240"/>
        <label>2</label>
        <note>catalytic</note>
    </ligand>
</feature>
<feature type="binding site" evidence="6">
    <location>
        <position position="105"/>
    </location>
    <ligand>
        <name>a divalent metal cation</name>
        <dbReference type="ChEBI" id="CHEBI:60240"/>
        <label>2</label>
        <note>catalytic</note>
    </ligand>
</feature>
<keyword evidence="2 6" id="KW-0031">Aminopeptidase</keyword>
<feature type="binding site" evidence="6">
    <location>
        <position position="175"/>
    </location>
    <ligand>
        <name>substrate</name>
    </ligand>
</feature>
<evidence type="ECO:0000313" key="9">
    <source>
        <dbReference type="EMBL" id="SJZ98809.1"/>
    </source>
</evidence>
<dbReference type="InterPro" id="IPR001714">
    <property type="entry name" value="Pept_M24_MAP"/>
</dbReference>
<feature type="binding site" evidence="6">
    <location>
        <position position="105"/>
    </location>
    <ligand>
        <name>a divalent metal cation</name>
        <dbReference type="ChEBI" id="CHEBI:60240"/>
        <label>1</label>
    </ligand>
</feature>
<dbReference type="InterPro" id="IPR000994">
    <property type="entry name" value="Pept_M24"/>
</dbReference>
<comment type="cofactor">
    <cofactor evidence="6">
        <name>Co(2+)</name>
        <dbReference type="ChEBI" id="CHEBI:48828"/>
    </cofactor>
    <cofactor evidence="6">
        <name>Zn(2+)</name>
        <dbReference type="ChEBI" id="CHEBI:29105"/>
    </cofactor>
    <cofactor evidence="6">
        <name>Mn(2+)</name>
        <dbReference type="ChEBI" id="CHEBI:29035"/>
    </cofactor>
    <cofactor evidence="6">
        <name>Fe(2+)</name>
        <dbReference type="ChEBI" id="CHEBI:29033"/>
    </cofactor>
    <text evidence="6">Binds 2 divalent metal cations per subunit. Has a high-affinity and a low affinity metal-binding site. The true nature of the physiological cofactor is under debate. The enzyme is active with cobalt, zinc, manganese or divalent iron ions. Most likely, methionine aminopeptidases function as mononuclear Fe(2+)-metalloproteases under physiological conditions, and the catalytically relevant metal-binding site has been assigned to the histidine-containing high-affinity site.</text>
</comment>
<dbReference type="GO" id="GO:0070006">
    <property type="term" value="F:metalloaminopeptidase activity"/>
    <property type="evidence" value="ECO:0007669"/>
    <property type="project" value="UniProtKB-UniRule"/>
</dbReference>
<dbReference type="GO" id="GO:0005829">
    <property type="term" value="C:cytosol"/>
    <property type="evidence" value="ECO:0007669"/>
    <property type="project" value="TreeGrafter"/>
</dbReference>
<keyword evidence="10" id="KW-1185">Reference proteome</keyword>
<dbReference type="PANTHER" id="PTHR43330">
    <property type="entry name" value="METHIONINE AMINOPEPTIDASE"/>
    <property type="match status" value="1"/>
</dbReference>
<evidence type="ECO:0000256" key="7">
    <source>
        <dbReference type="RuleBase" id="RU003653"/>
    </source>
</evidence>
<comment type="similarity">
    <text evidence="6">Belongs to the peptidase M24A family. Methionine aminopeptidase type 1 subfamily.</text>
</comment>
<dbReference type="PANTHER" id="PTHR43330:SF27">
    <property type="entry name" value="METHIONINE AMINOPEPTIDASE"/>
    <property type="match status" value="1"/>
</dbReference>
<organism evidence="9 10">
    <name type="scientific">Selenihalanaerobacter shriftii</name>
    <dbReference type="NCBI Taxonomy" id="142842"/>
    <lineage>
        <taxon>Bacteria</taxon>
        <taxon>Bacillati</taxon>
        <taxon>Bacillota</taxon>
        <taxon>Clostridia</taxon>
        <taxon>Halanaerobiales</taxon>
        <taxon>Halobacteroidaceae</taxon>
        <taxon>Selenihalanaerobacter</taxon>
    </lineage>
</organism>
<evidence type="ECO:0000313" key="10">
    <source>
        <dbReference type="Proteomes" id="UP000190625"/>
    </source>
</evidence>
<dbReference type="PROSITE" id="PS00680">
    <property type="entry name" value="MAP_1"/>
    <property type="match status" value="1"/>
</dbReference>
<evidence type="ECO:0000256" key="5">
    <source>
        <dbReference type="ARBA" id="ARBA00022801"/>
    </source>
</evidence>
<dbReference type="GO" id="GO:0004239">
    <property type="term" value="F:initiator methionyl aminopeptidase activity"/>
    <property type="evidence" value="ECO:0007669"/>
    <property type="project" value="UniProtKB-UniRule"/>
</dbReference>
<feature type="binding site" evidence="6">
    <location>
        <position position="201"/>
    </location>
    <ligand>
        <name>a divalent metal cation</name>
        <dbReference type="ChEBI" id="CHEBI:60240"/>
        <label>2</label>
        <note>catalytic</note>
    </ligand>
</feature>
<gene>
    <name evidence="6" type="primary">map</name>
    <name evidence="9" type="ORF">SAMN02745118_02432</name>
</gene>
<evidence type="ECO:0000256" key="3">
    <source>
        <dbReference type="ARBA" id="ARBA00022670"/>
    </source>
</evidence>
<sequence length="248" mass="26939">MIIRKSPREIELMHQSGKIVAETHAFLAEKIDPGIKTEEIDRLAEEFILKYDAKPAFKGYQGFPSTVCVAINEQVVHGIPDSRRLESGDIIGLDIGAVKNGYYGDAAQTLAVGEVSSEAQKLMKVTKDSLNAAIEAAVIGNRLSDISHAVQNFVEAEGFSVVRNFVGHGIGSKMHESPQVPNFGPPGNGPRLKEGMTLALEPMVNVGDYRVETLDDGWTVVTKDRKLSAHFEHTIAITDSGSKILTKI</sequence>
<evidence type="ECO:0000256" key="4">
    <source>
        <dbReference type="ARBA" id="ARBA00022723"/>
    </source>
</evidence>
<keyword evidence="4 6" id="KW-0479">Metal-binding</keyword>
<feature type="binding site" evidence="6">
    <location>
        <position position="94"/>
    </location>
    <ligand>
        <name>a divalent metal cation</name>
        <dbReference type="ChEBI" id="CHEBI:60240"/>
        <label>1</label>
    </ligand>
</feature>
<dbReference type="Proteomes" id="UP000190625">
    <property type="component" value="Unassembled WGS sequence"/>
</dbReference>
<dbReference type="STRING" id="142842.SAMN02745118_02432"/>
<dbReference type="PRINTS" id="PR00599">
    <property type="entry name" value="MAPEPTIDASE"/>
</dbReference>
<reference evidence="10" key="1">
    <citation type="submission" date="2017-02" db="EMBL/GenBank/DDBJ databases">
        <authorList>
            <person name="Varghese N."/>
            <person name="Submissions S."/>
        </authorList>
    </citation>
    <scope>NUCLEOTIDE SEQUENCE [LARGE SCALE GENOMIC DNA]</scope>
    <source>
        <strain evidence="10">ATCC BAA-73</strain>
    </source>
</reference>
<feature type="binding site" evidence="6">
    <location>
        <position position="77"/>
    </location>
    <ligand>
        <name>substrate</name>
    </ligand>
</feature>